<sequence>MVDVQFKKIKQLQAEVQVANDHLTAQLADKDEDHKKAEEALRNKYEAQCAKLEDELGVLRKEIREKKALKASPDVRPSRLQQQLGTEQQSVGQLRRELYAEKTTLAATSGVKEQALDEVRKLRGKLEESAGDCRGPKKQKSALKAKISKLQQGMSAGDVVKDILPMRY</sequence>
<feature type="compositionally biased region" description="Polar residues" evidence="1">
    <location>
        <begin position="79"/>
        <end position="92"/>
    </location>
</feature>
<name>N1PNC5_DOTSN</name>
<accession>N1PNC5</accession>
<evidence type="ECO:0000313" key="3">
    <source>
        <dbReference type="Proteomes" id="UP000016933"/>
    </source>
</evidence>
<dbReference type="EMBL" id="KB446538">
    <property type="protein sequence ID" value="EME44902.1"/>
    <property type="molecule type" value="Genomic_DNA"/>
</dbReference>
<dbReference type="Proteomes" id="UP000016933">
    <property type="component" value="Unassembled WGS sequence"/>
</dbReference>
<dbReference type="HOGENOM" id="CLU_1586436_0_0_1"/>
<dbReference type="AlphaFoldDB" id="N1PNC5"/>
<reference evidence="3" key="1">
    <citation type="journal article" date="2012" name="PLoS Genet.">
        <title>The genomes of the fungal plant pathogens Cladosporium fulvum and Dothistroma septosporum reveal adaptation to different hosts and lifestyles but also signatures of common ancestry.</title>
        <authorList>
            <person name="de Wit P.J.G.M."/>
            <person name="van der Burgt A."/>
            <person name="Oekmen B."/>
            <person name="Stergiopoulos I."/>
            <person name="Abd-Elsalam K.A."/>
            <person name="Aerts A.L."/>
            <person name="Bahkali A.H."/>
            <person name="Beenen H.G."/>
            <person name="Chettri P."/>
            <person name="Cox M.P."/>
            <person name="Datema E."/>
            <person name="de Vries R.P."/>
            <person name="Dhillon B."/>
            <person name="Ganley A.R."/>
            <person name="Griffiths S.A."/>
            <person name="Guo Y."/>
            <person name="Hamelin R.C."/>
            <person name="Henrissat B."/>
            <person name="Kabir M.S."/>
            <person name="Jashni M.K."/>
            <person name="Kema G."/>
            <person name="Klaubauf S."/>
            <person name="Lapidus A."/>
            <person name="Levasseur A."/>
            <person name="Lindquist E."/>
            <person name="Mehrabi R."/>
            <person name="Ohm R.A."/>
            <person name="Owen T.J."/>
            <person name="Salamov A."/>
            <person name="Schwelm A."/>
            <person name="Schijlen E."/>
            <person name="Sun H."/>
            <person name="van den Burg H.A."/>
            <person name="van Ham R.C.H.J."/>
            <person name="Zhang S."/>
            <person name="Goodwin S.B."/>
            <person name="Grigoriev I.V."/>
            <person name="Collemare J."/>
            <person name="Bradshaw R.E."/>
        </authorList>
    </citation>
    <scope>NUCLEOTIDE SEQUENCE [LARGE SCALE GENOMIC DNA]</scope>
    <source>
        <strain evidence="3">NZE10 / CBS 128990</strain>
    </source>
</reference>
<proteinExistence type="predicted"/>
<keyword evidence="3" id="KW-1185">Reference proteome</keyword>
<protein>
    <submittedName>
        <fullName evidence="2">Uncharacterized protein</fullName>
    </submittedName>
</protein>
<evidence type="ECO:0000313" key="2">
    <source>
        <dbReference type="EMBL" id="EME44902.1"/>
    </source>
</evidence>
<feature type="region of interest" description="Disordered" evidence="1">
    <location>
        <begin position="68"/>
        <end position="92"/>
    </location>
</feature>
<reference evidence="2 3" key="2">
    <citation type="journal article" date="2012" name="PLoS Pathog.">
        <title>Diverse lifestyles and strategies of plant pathogenesis encoded in the genomes of eighteen Dothideomycetes fungi.</title>
        <authorList>
            <person name="Ohm R.A."/>
            <person name="Feau N."/>
            <person name="Henrissat B."/>
            <person name="Schoch C.L."/>
            <person name="Horwitz B.A."/>
            <person name="Barry K.W."/>
            <person name="Condon B.J."/>
            <person name="Copeland A.C."/>
            <person name="Dhillon B."/>
            <person name="Glaser F."/>
            <person name="Hesse C.N."/>
            <person name="Kosti I."/>
            <person name="LaButti K."/>
            <person name="Lindquist E.A."/>
            <person name="Lucas S."/>
            <person name="Salamov A.A."/>
            <person name="Bradshaw R.E."/>
            <person name="Ciuffetti L."/>
            <person name="Hamelin R.C."/>
            <person name="Kema G.H.J."/>
            <person name="Lawrence C."/>
            <person name="Scott J.A."/>
            <person name="Spatafora J.W."/>
            <person name="Turgeon B.G."/>
            <person name="de Wit P.J.G.M."/>
            <person name="Zhong S."/>
            <person name="Goodwin S.B."/>
            <person name="Grigoriev I.V."/>
        </authorList>
    </citation>
    <scope>NUCLEOTIDE SEQUENCE [LARGE SCALE GENOMIC DNA]</scope>
    <source>
        <strain evidence="3">NZE10 / CBS 128990</strain>
    </source>
</reference>
<organism evidence="2 3">
    <name type="scientific">Dothistroma septosporum (strain NZE10 / CBS 128990)</name>
    <name type="common">Red band needle blight fungus</name>
    <name type="synonym">Mycosphaerella pini</name>
    <dbReference type="NCBI Taxonomy" id="675120"/>
    <lineage>
        <taxon>Eukaryota</taxon>
        <taxon>Fungi</taxon>
        <taxon>Dikarya</taxon>
        <taxon>Ascomycota</taxon>
        <taxon>Pezizomycotina</taxon>
        <taxon>Dothideomycetes</taxon>
        <taxon>Dothideomycetidae</taxon>
        <taxon>Mycosphaerellales</taxon>
        <taxon>Mycosphaerellaceae</taxon>
        <taxon>Dothistroma</taxon>
    </lineage>
</organism>
<gene>
    <name evidence="2" type="ORF">DOTSEDRAFT_33524</name>
</gene>
<evidence type="ECO:0000256" key="1">
    <source>
        <dbReference type="SAM" id="MobiDB-lite"/>
    </source>
</evidence>